<reference evidence="1 2" key="1">
    <citation type="journal article" date="2018" name="Appl. Microbiol. Biotechnol.">
        <title>Co-cultivation of the strictly anaerobic methanogen Methanosarcina barkeri with aerobic methanotrophs in an oxygen-limited membrane bioreactor.</title>
        <authorList>
            <person name="In 't Zandt M.H."/>
            <person name="van den Bosch T.J.M."/>
            <person name="Rijkers R."/>
            <person name="van Kessel M.A.H.J."/>
            <person name="Jetten M.S.M."/>
            <person name="Welte C.U."/>
        </authorList>
    </citation>
    <scope>NUCLEOTIDE SEQUENCE [LARGE SCALE GENOMIC DNA]</scope>
    <source>
        <strain evidence="1 2">DSM 17706</strain>
    </source>
</reference>
<gene>
    <name evidence="1" type="ORF">C5689_17580</name>
</gene>
<dbReference type="EMBL" id="PUIV01000045">
    <property type="protein sequence ID" value="PWB92540.1"/>
    <property type="molecule type" value="Genomic_DNA"/>
</dbReference>
<name>A0A2U1SLR7_METSR</name>
<keyword evidence="2" id="KW-1185">Reference proteome</keyword>
<protein>
    <submittedName>
        <fullName evidence="1">Uncharacterized protein</fullName>
    </submittedName>
</protein>
<evidence type="ECO:0000313" key="2">
    <source>
        <dbReference type="Proteomes" id="UP000245137"/>
    </source>
</evidence>
<accession>A0A2U1SLR7</accession>
<dbReference type="AlphaFoldDB" id="A0A2U1SLR7"/>
<proteinExistence type="predicted"/>
<organism evidence="1 2">
    <name type="scientific">Methylosinus sporium</name>
    <dbReference type="NCBI Taxonomy" id="428"/>
    <lineage>
        <taxon>Bacteria</taxon>
        <taxon>Pseudomonadati</taxon>
        <taxon>Pseudomonadota</taxon>
        <taxon>Alphaproteobacteria</taxon>
        <taxon>Hyphomicrobiales</taxon>
        <taxon>Methylocystaceae</taxon>
        <taxon>Methylosinus</taxon>
    </lineage>
</organism>
<evidence type="ECO:0000313" key="1">
    <source>
        <dbReference type="EMBL" id="PWB92540.1"/>
    </source>
</evidence>
<dbReference type="Proteomes" id="UP000245137">
    <property type="component" value="Unassembled WGS sequence"/>
</dbReference>
<comment type="caution">
    <text evidence="1">The sequence shown here is derived from an EMBL/GenBank/DDBJ whole genome shotgun (WGS) entry which is preliminary data.</text>
</comment>
<sequence length="116" mass="12362">MGARQIGALFVAFSALVFFTIVVLMERACAAPPPAYRIPLFVQCGLEGLTPEPGAEKLALRETREGRSAAFQSWAASARPVTPARLAFGPRLDVFPAALSAGVDRKARYCPSGARI</sequence>